<keyword evidence="1" id="KW-1133">Transmembrane helix</keyword>
<dbReference type="EMBL" id="LT559118">
    <property type="protein sequence ID" value="SBO96958.1"/>
    <property type="molecule type" value="Genomic_DNA"/>
</dbReference>
<dbReference type="AlphaFoldDB" id="A0A1M4EE60"/>
<accession>A0A1M4EE60</accession>
<reference evidence="2" key="1">
    <citation type="submission" date="2016-04" db="EMBL/GenBank/DDBJ databases">
        <authorList>
            <person name="Evans L.H."/>
            <person name="Alamgir A."/>
            <person name="Owens N."/>
            <person name="Weber N.D."/>
            <person name="Virtaneva K."/>
            <person name="Barbian K."/>
            <person name="Babar A."/>
            <person name="Rosenke K."/>
        </authorList>
    </citation>
    <scope>NUCLEOTIDE SEQUENCE</scope>
    <source>
        <strain evidence="2">Nono1</strain>
    </source>
</reference>
<protein>
    <submittedName>
        <fullName evidence="2">Uncharacterized protein</fullName>
    </submittedName>
</protein>
<name>A0A1M4EE60_9ACTN</name>
<proteinExistence type="predicted"/>
<keyword evidence="1" id="KW-0812">Transmembrane</keyword>
<organism evidence="2">
    <name type="scientific">Nonomuraea gerenzanensis</name>
    <dbReference type="NCBI Taxonomy" id="93944"/>
    <lineage>
        <taxon>Bacteria</taxon>
        <taxon>Bacillati</taxon>
        <taxon>Actinomycetota</taxon>
        <taxon>Actinomycetes</taxon>
        <taxon>Streptosporangiales</taxon>
        <taxon>Streptosporangiaceae</taxon>
        <taxon>Nonomuraea</taxon>
    </lineage>
</organism>
<evidence type="ECO:0000256" key="1">
    <source>
        <dbReference type="SAM" id="Phobius"/>
    </source>
</evidence>
<sequence length="50" mass="5748">MAIAFMLVMSLIVGGFLTGAMVAIVLNGIRDRQWPVLWRRRVVYRGFIPR</sequence>
<feature type="transmembrane region" description="Helical" evidence="1">
    <location>
        <begin position="6"/>
        <end position="29"/>
    </location>
</feature>
<keyword evidence="1" id="KW-0472">Membrane</keyword>
<dbReference type="RefSeq" id="WP_225265747.1">
    <property type="nucleotide sequence ID" value="NZ_CP084058.1"/>
</dbReference>
<evidence type="ECO:0000313" key="2">
    <source>
        <dbReference type="EMBL" id="SBO96958.1"/>
    </source>
</evidence>
<gene>
    <name evidence="2" type="ORF">BN4615_P6474</name>
</gene>